<comment type="similarity">
    <text evidence="2">Belongs to the EamA transporter family.</text>
</comment>
<accession>A0A8J6TJF1</accession>
<dbReference type="PANTHER" id="PTHR32322">
    <property type="entry name" value="INNER MEMBRANE TRANSPORTER"/>
    <property type="match status" value="1"/>
</dbReference>
<evidence type="ECO:0000256" key="3">
    <source>
        <dbReference type="ARBA" id="ARBA00022692"/>
    </source>
</evidence>
<keyword evidence="4 6" id="KW-1133">Transmembrane helix</keyword>
<feature type="transmembrane region" description="Helical" evidence="6">
    <location>
        <begin position="267"/>
        <end position="286"/>
    </location>
</feature>
<keyword evidence="5 6" id="KW-0472">Membrane</keyword>
<dbReference type="SUPFAM" id="SSF103481">
    <property type="entry name" value="Multidrug resistance efflux transporter EmrE"/>
    <property type="match status" value="2"/>
</dbReference>
<protein>
    <submittedName>
        <fullName evidence="8">DMT family transporter</fullName>
    </submittedName>
</protein>
<feature type="transmembrane region" description="Helical" evidence="6">
    <location>
        <begin position="7"/>
        <end position="31"/>
    </location>
</feature>
<evidence type="ECO:0000256" key="1">
    <source>
        <dbReference type="ARBA" id="ARBA00004141"/>
    </source>
</evidence>
<dbReference type="GO" id="GO:0016020">
    <property type="term" value="C:membrane"/>
    <property type="evidence" value="ECO:0007669"/>
    <property type="project" value="UniProtKB-SubCell"/>
</dbReference>
<feature type="transmembrane region" description="Helical" evidence="6">
    <location>
        <begin position="243"/>
        <end position="261"/>
    </location>
</feature>
<organism evidence="8 9">
    <name type="scientific">Candidatus Desulfolinea nitratireducens</name>
    <dbReference type="NCBI Taxonomy" id="2841698"/>
    <lineage>
        <taxon>Bacteria</taxon>
        <taxon>Bacillati</taxon>
        <taxon>Chloroflexota</taxon>
        <taxon>Anaerolineae</taxon>
        <taxon>Anaerolineales</taxon>
        <taxon>Anaerolineales incertae sedis</taxon>
        <taxon>Candidatus Desulfolinea</taxon>
    </lineage>
</organism>
<dbReference type="InterPro" id="IPR000620">
    <property type="entry name" value="EamA_dom"/>
</dbReference>
<proteinExistence type="inferred from homology"/>
<dbReference type="InterPro" id="IPR050638">
    <property type="entry name" value="AA-Vitamin_Transporters"/>
</dbReference>
<evidence type="ECO:0000256" key="5">
    <source>
        <dbReference type="ARBA" id="ARBA00023136"/>
    </source>
</evidence>
<evidence type="ECO:0000313" key="9">
    <source>
        <dbReference type="Proteomes" id="UP000614469"/>
    </source>
</evidence>
<feature type="transmembrane region" description="Helical" evidence="6">
    <location>
        <begin position="124"/>
        <end position="143"/>
    </location>
</feature>
<evidence type="ECO:0000259" key="7">
    <source>
        <dbReference type="Pfam" id="PF00892"/>
    </source>
</evidence>
<dbReference type="EMBL" id="JACNJN010000135">
    <property type="protein sequence ID" value="MBC8335984.1"/>
    <property type="molecule type" value="Genomic_DNA"/>
</dbReference>
<feature type="transmembrane region" description="Helical" evidence="6">
    <location>
        <begin position="180"/>
        <end position="201"/>
    </location>
</feature>
<keyword evidence="3 6" id="KW-0812">Transmembrane</keyword>
<dbReference type="PANTHER" id="PTHR32322:SF2">
    <property type="entry name" value="EAMA DOMAIN-CONTAINING PROTEIN"/>
    <property type="match status" value="1"/>
</dbReference>
<comment type="subcellular location">
    <subcellularLocation>
        <location evidence="1">Membrane</location>
        <topology evidence="1">Multi-pass membrane protein</topology>
    </subcellularLocation>
</comment>
<evidence type="ECO:0000313" key="8">
    <source>
        <dbReference type="EMBL" id="MBC8335984.1"/>
    </source>
</evidence>
<evidence type="ECO:0000256" key="2">
    <source>
        <dbReference type="ARBA" id="ARBA00007362"/>
    </source>
</evidence>
<dbReference type="Gene3D" id="1.10.3730.20">
    <property type="match status" value="1"/>
</dbReference>
<feature type="domain" description="EamA" evidence="7">
    <location>
        <begin position="154"/>
        <end position="284"/>
    </location>
</feature>
<feature type="transmembrane region" description="Helical" evidence="6">
    <location>
        <begin position="213"/>
        <end position="231"/>
    </location>
</feature>
<comment type="caution">
    <text evidence="8">The sequence shown here is derived from an EMBL/GenBank/DDBJ whole genome shotgun (WGS) entry which is preliminary data.</text>
</comment>
<feature type="transmembrane region" description="Helical" evidence="6">
    <location>
        <begin position="96"/>
        <end position="117"/>
    </location>
</feature>
<evidence type="ECO:0000256" key="4">
    <source>
        <dbReference type="ARBA" id="ARBA00022989"/>
    </source>
</evidence>
<evidence type="ECO:0000256" key="6">
    <source>
        <dbReference type="SAM" id="Phobius"/>
    </source>
</evidence>
<dbReference type="Pfam" id="PF00892">
    <property type="entry name" value="EamA"/>
    <property type="match status" value="2"/>
</dbReference>
<sequence>MNKPSYPLAIAEALLVNLIWSSSFIIVKIALSDLGPLTIGGLRYFIGALLLLPFMLRVKGAPISGKMWAWLLLIGISQYAVANGALFWSLEYLPATTVSFLMGSITITTLIVGIIWLKEIPSKMQTIGILITLIGGWLFFANGFQAGEILGLIIFGIGLIGFTAFGILSRKFALAGTVTTLRLTAIPLALGGAITLLVAILLEGAPSAPPATWGLILFLAVVNTAIGYALYNHALQVLPAFQMNIALSLTPVWTAIFGYFLLDERLVPVQILGIAVVVSGVILVQVRKKDPSPQSTQS</sequence>
<feature type="transmembrane region" description="Helical" evidence="6">
    <location>
        <begin position="149"/>
        <end position="168"/>
    </location>
</feature>
<dbReference type="InterPro" id="IPR037185">
    <property type="entry name" value="EmrE-like"/>
</dbReference>
<name>A0A8J6TJF1_9CHLR</name>
<feature type="transmembrane region" description="Helical" evidence="6">
    <location>
        <begin position="68"/>
        <end position="90"/>
    </location>
</feature>
<dbReference type="Proteomes" id="UP000614469">
    <property type="component" value="Unassembled WGS sequence"/>
</dbReference>
<gene>
    <name evidence="8" type="ORF">H8E29_12020</name>
</gene>
<dbReference type="AlphaFoldDB" id="A0A8J6TJF1"/>
<feature type="transmembrane region" description="Helical" evidence="6">
    <location>
        <begin position="37"/>
        <end position="56"/>
    </location>
</feature>
<feature type="domain" description="EamA" evidence="7">
    <location>
        <begin position="12"/>
        <end position="139"/>
    </location>
</feature>
<reference evidence="8 9" key="1">
    <citation type="submission" date="2020-08" db="EMBL/GenBank/DDBJ databases">
        <title>Bridging the membrane lipid divide: bacteria of the FCB group superphylum have the potential to synthesize archaeal ether lipids.</title>
        <authorList>
            <person name="Villanueva L."/>
            <person name="Von Meijenfeldt F.A.B."/>
            <person name="Westbye A.B."/>
            <person name="Yadav S."/>
            <person name="Hopmans E.C."/>
            <person name="Dutilh B.E."/>
            <person name="Sinninghe Damste J.S."/>
        </authorList>
    </citation>
    <scope>NUCLEOTIDE SEQUENCE [LARGE SCALE GENOMIC DNA]</scope>
    <source>
        <strain evidence="8">NIOZ-UU36</strain>
    </source>
</reference>